<gene>
    <name evidence="2" type="ORF">SAMN05421505_16224</name>
</gene>
<feature type="region of interest" description="Disordered" evidence="1">
    <location>
        <begin position="20"/>
        <end position="41"/>
    </location>
</feature>
<name>A0A1G8L7P7_9ACTN</name>
<protein>
    <submittedName>
        <fullName evidence="2">Uncharacterized protein</fullName>
    </submittedName>
</protein>
<keyword evidence="3" id="KW-1185">Reference proteome</keyword>
<evidence type="ECO:0000313" key="3">
    <source>
        <dbReference type="Proteomes" id="UP000198923"/>
    </source>
</evidence>
<organism evidence="2 3">
    <name type="scientific">Sinosporangium album</name>
    <dbReference type="NCBI Taxonomy" id="504805"/>
    <lineage>
        <taxon>Bacteria</taxon>
        <taxon>Bacillati</taxon>
        <taxon>Actinomycetota</taxon>
        <taxon>Actinomycetes</taxon>
        <taxon>Streptosporangiales</taxon>
        <taxon>Streptosporangiaceae</taxon>
        <taxon>Sinosporangium</taxon>
    </lineage>
</organism>
<evidence type="ECO:0000313" key="2">
    <source>
        <dbReference type="EMBL" id="SDI51676.1"/>
    </source>
</evidence>
<feature type="compositionally biased region" description="Basic and acidic residues" evidence="1">
    <location>
        <begin position="23"/>
        <end position="41"/>
    </location>
</feature>
<dbReference type="Proteomes" id="UP000198923">
    <property type="component" value="Unassembled WGS sequence"/>
</dbReference>
<dbReference type="EMBL" id="FNCN01000062">
    <property type="protein sequence ID" value="SDI51676.1"/>
    <property type="molecule type" value="Genomic_DNA"/>
</dbReference>
<proteinExistence type="predicted"/>
<evidence type="ECO:0000256" key="1">
    <source>
        <dbReference type="SAM" id="MobiDB-lite"/>
    </source>
</evidence>
<sequence>MGTIIPVSFDLSLQTRQGFGSRKRAEQAEAATKQERANLESSIRELRGHVETSERDLAAAREAGDQVRENACLQVLEIWKNGLARDLTRLHELQ</sequence>
<dbReference type="STRING" id="504805.SAMN05421505_16224"/>
<accession>A0A1G8L7P7</accession>
<dbReference type="AlphaFoldDB" id="A0A1G8L7P7"/>
<reference evidence="2 3" key="1">
    <citation type="submission" date="2016-10" db="EMBL/GenBank/DDBJ databases">
        <authorList>
            <person name="de Groot N.N."/>
        </authorList>
    </citation>
    <scope>NUCLEOTIDE SEQUENCE [LARGE SCALE GENOMIC DNA]</scope>
    <source>
        <strain evidence="2 3">CPCC 201354</strain>
    </source>
</reference>